<name>A0A0H3ALX5_VIBC3</name>
<proteinExistence type="predicted"/>
<gene>
    <name evidence="1" type="ordered locus">VC0395_A0155</name>
</gene>
<accession>A0A0H3ALX5</accession>
<sequence>MMNRTNFGAHCTPMLQWVKCFRYILIDFPYLHPQNSEQESEFIRQVDSD</sequence>
<reference evidence="1 2" key="1">
    <citation type="submission" date="2007-03" db="EMBL/GenBank/DDBJ databases">
        <authorList>
            <person name="Heidelberg J."/>
        </authorList>
    </citation>
    <scope>NUCLEOTIDE SEQUENCE [LARGE SCALE GENOMIC DNA]</scope>
    <source>
        <strain evidence="2">ATCC 39541 / Classical Ogawa 395 / O395</strain>
    </source>
</reference>
<evidence type="ECO:0000313" key="2">
    <source>
        <dbReference type="Proteomes" id="UP000000249"/>
    </source>
</evidence>
<dbReference type="Proteomes" id="UP000000249">
    <property type="component" value="Chromosome 1"/>
</dbReference>
<evidence type="ECO:0000313" key="1">
    <source>
        <dbReference type="EMBL" id="ABQ21852.1"/>
    </source>
</evidence>
<dbReference type="AlphaFoldDB" id="A0A0H3ALX5"/>
<dbReference type="KEGG" id="vco:VC0395_A0155"/>
<protein>
    <submittedName>
        <fullName evidence="1">Uncharacterized protein</fullName>
    </submittedName>
</protein>
<dbReference type="EMBL" id="CP000627">
    <property type="protein sequence ID" value="ABQ21852.1"/>
    <property type="molecule type" value="Genomic_DNA"/>
</dbReference>
<organism evidence="1 2">
    <name type="scientific">Vibrio cholerae serotype O1 (strain ATCC 39541 / Classical Ogawa 395 / O395)</name>
    <dbReference type="NCBI Taxonomy" id="345073"/>
    <lineage>
        <taxon>Bacteria</taxon>
        <taxon>Pseudomonadati</taxon>
        <taxon>Pseudomonadota</taxon>
        <taxon>Gammaproteobacteria</taxon>
        <taxon>Vibrionales</taxon>
        <taxon>Vibrionaceae</taxon>
        <taxon>Vibrio</taxon>
    </lineage>
</organism>